<evidence type="ECO:0000313" key="3">
    <source>
        <dbReference type="EMBL" id="GCD19423.1"/>
    </source>
</evidence>
<dbReference type="RefSeq" id="WP_160142833.1">
    <property type="nucleotide sequence ID" value="NZ_BHYL01000067.1"/>
</dbReference>
<dbReference type="OrthoDB" id="5149292at2"/>
<keyword evidence="4" id="KW-1185">Reference proteome</keyword>
<name>A0A401UXL7_9CELL</name>
<evidence type="ECO:0000256" key="1">
    <source>
        <dbReference type="SAM" id="Phobius"/>
    </source>
</evidence>
<keyword evidence="1" id="KW-0472">Membrane</keyword>
<feature type="transmembrane region" description="Helical" evidence="1">
    <location>
        <begin position="184"/>
        <end position="206"/>
    </location>
</feature>
<sequence length="227" mass="23566">MTDAELAPPGWCPDGVTPGVRRWFDGARWTEQTTPDPDRAHATVVPVATPGPAVASTSWSPAVATSAAPAVATSAAPAVATSAAPASTFGYVPARLGDSLNLADTVSQGAAYQLNRLDEARAVRRTAFWFLGFALGVLALSGLVSLWMRSVVNTFSVLLVLAAVALASRAVRDYRRALFRGAPALGAAGWLVVVVAFLVALVPVVAGPVAAARDLEQRLQEESTAVY</sequence>
<accession>A0A401UXL7</accession>
<dbReference type="Proteomes" id="UP000288246">
    <property type="component" value="Unassembled WGS sequence"/>
</dbReference>
<keyword evidence="1" id="KW-1133">Transmembrane helix</keyword>
<evidence type="ECO:0000313" key="4">
    <source>
        <dbReference type="Proteomes" id="UP000288246"/>
    </source>
</evidence>
<dbReference type="AlphaFoldDB" id="A0A401UXL7"/>
<reference evidence="3 4" key="1">
    <citation type="submission" date="2018-11" db="EMBL/GenBank/DDBJ databases">
        <title>Draft genome sequence of Cellulomonas takizawaensis strain TKZ-21.</title>
        <authorList>
            <person name="Yamamura H."/>
            <person name="Hayashi T."/>
            <person name="Hamada M."/>
            <person name="Serisawa Y."/>
            <person name="Matsuyama K."/>
            <person name="Nakagawa Y."/>
            <person name="Otoguro M."/>
            <person name="Yanagida F."/>
            <person name="Hayakawa M."/>
        </authorList>
    </citation>
    <scope>NUCLEOTIDE SEQUENCE [LARGE SCALE GENOMIC DNA]</scope>
    <source>
        <strain evidence="3 4">TKZ-21</strain>
    </source>
</reference>
<gene>
    <name evidence="3" type="ORF">CTKZ_09850</name>
</gene>
<feature type="transmembrane region" description="Helical" evidence="1">
    <location>
        <begin position="126"/>
        <end position="148"/>
    </location>
</feature>
<protein>
    <recommendedName>
        <fullName evidence="2">DUF2510 domain-containing protein</fullName>
    </recommendedName>
</protein>
<evidence type="ECO:0000259" key="2">
    <source>
        <dbReference type="Pfam" id="PF10708"/>
    </source>
</evidence>
<feature type="domain" description="DUF2510" evidence="2">
    <location>
        <begin position="9"/>
        <end position="41"/>
    </location>
</feature>
<dbReference type="EMBL" id="BHYL01000067">
    <property type="protein sequence ID" value="GCD19423.1"/>
    <property type="molecule type" value="Genomic_DNA"/>
</dbReference>
<dbReference type="InterPro" id="IPR018929">
    <property type="entry name" value="DUF2510"/>
</dbReference>
<keyword evidence="1" id="KW-0812">Transmembrane</keyword>
<feature type="transmembrane region" description="Helical" evidence="1">
    <location>
        <begin position="154"/>
        <end position="172"/>
    </location>
</feature>
<proteinExistence type="predicted"/>
<organism evidence="3 4">
    <name type="scientific">Cellulomonas algicola</name>
    <dbReference type="NCBI Taxonomy" id="2071633"/>
    <lineage>
        <taxon>Bacteria</taxon>
        <taxon>Bacillati</taxon>
        <taxon>Actinomycetota</taxon>
        <taxon>Actinomycetes</taxon>
        <taxon>Micrococcales</taxon>
        <taxon>Cellulomonadaceae</taxon>
        <taxon>Cellulomonas</taxon>
    </lineage>
</organism>
<dbReference type="Pfam" id="PF10708">
    <property type="entry name" value="DUF2510"/>
    <property type="match status" value="1"/>
</dbReference>
<comment type="caution">
    <text evidence="3">The sequence shown here is derived from an EMBL/GenBank/DDBJ whole genome shotgun (WGS) entry which is preliminary data.</text>
</comment>